<protein>
    <submittedName>
        <fullName evidence="7">Transcriptional regulator, TetR family</fullName>
    </submittedName>
</protein>
<sequence>MTKRTGECAGPKRQSIGARRNPETEAAILTAAADILREKGVRGLSMEAVARRARAGKATLYKWWPTRGALLVAVYERLKGEHPHADKGHLLDTITDFYRFVFGHWQTPEGQVFALIIAEAQSNADVAEALEGYRRERLEALTEVVSWSVERGEIRPGTESRALAETIMAAAWMRLLTGRLDTDPAALARDVLSGWLVEKQ</sequence>
<evidence type="ECO:0000256" key="3">
    <source>
        <dbReference type="ARBA" id="ARBA00023163"/>
    </source>
</evidence>
<dbReference type="InterPro" id="IPR009057">
    <property type="entry name" value="Homeodomain-like_sf"/>
</dbReference>
<organism evidence="7 8">
    <name type="scientific">Celeribacter neptunius</name>
    <dbReference type="NCBI Taxonomy" id="588602"/>
    <lineage>
        <taxon>Bacteria</taxon>
        <taxon>Pseudomonadati</taxon>
        <taxon>Pseudomonadota</taxon>
        <taxon>Alphaproteobacteria</taxon>
        <taxon>Rhodobacterales</taxon>
        <taxon>Roseobacteraceae</taxon>
        <taxon>Celeribacter</taxon>
    </lineage>
</organism>
<dbReference type="Pfam" id="PF16859">
    <property type="entry name" value="TetR_C_11"/>
    <property type="match status" value="1"/>
</dbReference>
<dbReference type="PRINTS" id="PR00455">
    <property type="entry name" value="HTHTETR"/>
</dbReference>
<reference evidence="8" key="1">
    <citation type="submission" date="2016-10" db="EMBL/GenBank/DDBJ databases">
        <authorList>
            <person name="Varghese N."/>
            <person name="Submissions S."/>
        </authorList>
    </citation>
    <scope>NUCLEOTIDE SEQUENCE [LARGE SCALE GENOMIC DNA]</scope>
    <source>
        <strain evidence="8">DSM 26471</strain>
    </source>
</reference>
<evidence type="ECO:0000256" key="2">
    <source>
        <dbReference type="ARBA" id="ARBA00023125"/>
    </source>
</evidence>
<dbReference type="SUPFAM" id="SSF46689">
    <property type="entry name" value="Homeodomain-like"/>
    <property type="match status" value="1"/>
</dbReference>
<evidence type="ECO:0000256" key="4">
    <source>
        <dbReference type="PROSITE-ProRule" id="PRU00335"/>
    </source>
</evidence>
<evidence type="ECO:0000256" key="1">
    <source>
        <dbReference type="ARBA" id="ARBA00023015"/>
    </source>
</evidence>
<dbReference type="Pfam" id="PF00440">
    <property type="entry name" value="TetR_N"/>
    <property type="match status" value="1"/>
</dbReference>
<dbReference type="InterPro" id="IPR036271">
    <property type="entry name" value="Tet_transcr_reg_TetR-rel_C_sf"/>
</dbReference>
<keyword evidence="1" id="KW-0805">Transcription regulation</keyword>
<proteinExistence type="predicted"/>
<dbReference type="Gene3D" id="1.10.357.10">
    <property type="entry name" value="Tetracycline Repressor, domain 2"/>
    <property type="match status" value="1"/>
</dbReference>
<dbReference type="PANTHER" id="PTHR30055">
    <property type="entry name" value="HTH-TYPE TRANSCRIPTIONAL REGULATOR RUTR"/>
    <property type="match status" value="1"/>
</dbReference>
<dbReference type="GO" id="GO:0003700">
    <property type="term" value="F:DNA-binding transcription factor activity"/>
    <property type="evidence" value="ECO:0007669"/>
    <property type="project" value="TreeGrafter"/>
</dbReference>
<gene>
    <name evidence="7" type="ORF">SAMN04487991_3658</name>
</gene>
<evidence type="ECO:0000259" key="6">
    <source>
        <dbReference type="PROSITE" id="PS50977"/>
    </source>
</evidence>
<accession>A0A1I3WDY4</accession>
<feature type="region of interest" description="Disordered" evidence="5">
    <location>
        <begin position="1"/>
        <end position="21"/>
    </location>
</feature>
<dbReference type="InterPro" id="IPR050109">
    <property type="entry name" value="HTH-type_TetR-like_transc_reg"/>
</dbReference>
<dbReference type="AlphaFoldDB" id="A0A1I3WDY4"/>
<dbReference type="SUPFAM" id="SSF48498">
    <property type="entry name" value="Tetracyclin repressor-like, C-terminal domain"/>
    <property type="match status" value="1"/>
</dbReference>
<dbReference type="RefSeq" id="WP_090062150.1">
    <property type="nucleotide sequence ID" value="NZ_FORH01000008.1"/>
</dbReference>
<keyword evidence="8" id="KW-1185">Reference proteome</keyword>
<feature type="domain" description="HTH tetR-type" evidence="6">
    <location>
        <begin position="22"/>
        <end position="82"/>
    </location>
</feature>
<evidence type="ECO:0000313" key="7">
    <source>
        <dbReference type="EMBL" id="SFK04636.1"/>
    </source>
</evidence>
<dbReference type="PROSITE" id="PS50977">
    <property type="entry name" value="HTH_TETR_2"/>
    <property type="match status" value="1"/>
</dbReference>
<dbReference type="OrthoDB" id="9796019at2"/>
<dbReference type="GO" id="GO:0000976">
    <property type="term" value="F:transcription cis-regulatory region binding"/>
    <property type="evidence" value="ECO:0007669"/>
    <property type="project" value="TreeGrafter"/>
</dbReference>
<dbReference type="InterPro" id="IPR001647">
    <property type="entry name" value="HTH_TetR"/>
</dbReference>
<evidence type="ECO:0000313" key="8">
    <source>
        <dbReference type="Proteomes" id="UP000199630"/>
    </source>
</evidence>
<dbReference type="EMBL" id="FORH01000008">
    <property type="protein sequence ID" value="SFK04636.1"/>
    <property type="molecule type" value="Genomic_DNA"/>
</dbReference>
<keyword evidence="3" id="KW-0804">Transcription</keyword>
<name>A0A1I3WDY4_9RHOB</name>
<dbReference type="PANTHER" id="PTHR30055:SF148">
    <property type="entry name" value="TETR-FAMILY TRANSCRIPTIONAL REGULATOR"/>
    <property type="match status" value="1"/>
</dbReference>
<dbReference type="Proteomes" id="UP000199630">
    <property type="component" value="Unassembled WGS sequence"/>
</dbReference>
<dbReference type="Gene3D" id="1.10.10.60">
    <property type="entry name" value="Homeodomain-like"/>
    <property type="match status" value="1"/>
</dbReference>
<evidence type="ECO:0000256" key="5">
    <source>
        <dbReference type="SAM" id="MobiDB-lite"/>
    </source>
</evidence>
<dbReference type="STRING" id="588602.SAMN04487991_3658"/>
<dbReference type="InterPro" id="IPR011075">
    <property type="entry name" value="TetR_C"/>
</dbReference>
<keyword evidence="2 4" id="KW-0238">DNA-binding</keyword>
<feature type="DNA-binding region" description="H-T-H motif" evidence="4">
    <location>
        <begin position="45"/>
        <end position="64"/>
    </location>
</feature>